<sequence length="246" mass="26574">MPVRSFKIIKQGSVPFDAFEPVDSRAMALKNISGLGCGSTVTYIESDARILVDTGFDFENALTDDIVKANKKRLTHALKAHGLKPSDIDILFITHWHLDHFGNVKMFKDSTIMTSEAAVSRVKIDVTGARDGEQIADGVRVVHTPGHTADHASLVFKTDRLRQSIQTSAGGRIIGIGEVTVAAAGDVILTPAFYATDTIWTQNKDFTSKEAAAASLGKIVGEADYIIPGHGDLFRNVKKPQAGKKD</sequence>
<dbReference type="OrthoDB" id="197151at2157"/>
<accession>Q0W1N1</accession>
<dbReference type="InterPro" id="IPR036866">
    <property type="entry name" value="RibonucZ/Hydroxyglut_hydro"/>
</dbReference>
<dbReference type="PANTHER" id="PTHR23200">
    <property type="entry name" value="METALLO-BETA-LACTAMASE DOMAIN-CONTAINING PROTEIN 1"/>
    <property type="match status" value="1"/>
</dbReference>
<dbReference type="Proteomes" id="UP000000663">
    <property type="component" value="Chromosome"/>
</dbReference>
<dbReference type="AlphaFoldDB" id="Q0W1N1"/>
<comment type="subcellular location">
    <subcellularLocation>
        <location evidence="1">Cytoplasm</location>
        <location evidence="1">Cytosol</location>
    </subcellularLocation>
</comment>
<protein>
    <recommendedName>
        <fullName evidence="3">Metallo-beta-lactamase domain-containing protein 1</fullName>
    </recommendedName>
    <alternativeName>
        <fullName evidence="4">Endoribonuclease MBLAC1</fullName>
    </alternativeName>
</protein>
<evidence type="ECO:0000256" key="4">
    <source>
        <dbReference type="ARBA" id="ARBA00032988"/>
    </source>
</evidence>
<dbReference type="GO" id="GO:0005829">
    <property type="term" value="C:cytosol"/>
    <property type="evidence" value="ECO:0007669"/>
    <property type="project" value="UniProtKB-SubCell"/>
</dbReference>
<evidence type="ECO:0000256" key="3">
    <source>
        <dbReference type="ARBA" id="ARBA00014856"/>
    </source>
</evidence>
<dbReference type="KEGG" id="rci:RCIX2666"/>
<evidence type="ECO:0000259" key="7">
    <source>
        <dbReference type="SMART" id="SM00849"/>
    </source>
</evidence>
<evidence type="ECO:0000256" key="2">
    <source>
        <dbReference type="ARBA" id="ARBA00011738"/>
    </source>
</evidence>
<feature type="domain" description="Metallo-beta-lactamase" evidence="7">
    <location>
        <begin position="38"/>
        <end position="230"/>
    </location>
</feature>
<dbReference type="SMART" id="SM00849">
    <property type="entry name" value="Lactamase_B"/>
    <property type="match status" value="1"/>
</dbReference>
<dbReference type="EMBL" id="AM114193">
    <property type="protein sequence ID" value="CAJ37712.1"/>
    <property type="molecule type" value="Genomic_DNA"/>
</dbReference>
<proteinExistence type="predicted"/>
<comment type="subunit">
    <text evidence="2">Homodimer.</text>
</comment>
<organism evidence="8 9">
    <name type="scientific">Methanocella arvoryzae (strain DSM 22066 / NBRC 105507 / MRE50)</name>
    <dbReference type="NCBI Taxonomy" id="351160"/>
    <lineage>
        <taxon>Archaea</taxon>
        <taxon>Methanobacteriati</taxon>
        <taxon>Methanobacteriota</taxon>
        <taxon>Stenosarchaea group</taxon>
        <taxon>Methanomicrobia</taxon>
        <taxon>Methanocellales</taxon>
        <taxon>Methanocellaceae</taxon>
        <taxon>Methanocella</taxon>
    </lineage>
</organism>
<dbReference type="Pfam" id="PF00753">
    <property type="entry name" value="Lactamase_B"/>
    <property type="match status" value="1"/>
</dbReference>
<keyword evidence="9" id="KW-1185">Reference proteome</keyword>
<reference evidence="8 9" key="1">
    <citation type="journal article" date="2006" name="Science">
        <title>Genome of rice cluster I archaea -- the key methane producers in the rice rhizosphere.</title>
        <authorList>
            <person name="Erkel C."/>
            <person name="Kube M."/>
            <person name="Reinhardt R."/>
            <person name="Liesack W."/>
        </authorList>
    </citation>
    <scope>NUCLEOTIDE SEQUENCE [LARGE SCALE GENOMIC DNA]</scope>
    <source>
        <strain evidence="9">DSM 22066 / NBRC 105507 / MRE50</strain>
    </source>
</reference>
<dbReference type="GeneID" id="5145442"/>
<dbReference type="InterPro" id="IPR001279">
    <property type="entry name" value="Metallo-B-lactamas"/>
</dbReference>
<dbReference type="STRING" id="351160.RCIX2666"/>
<comment type="catalytic activity">
    <reaction evidence="5">
        <text>a ribonucleotidyl-ribonucleotide-RNA + H2O = a 3'-end ribonucleotide-RNA + a 5'-end 5'-phospho-ribonucleoside-RNA + H(+)</text>
        <dbReference type="Rhea" id="RHEA:68096"/>
        <dbReference type="Rhea" id="RHEA-COMP:15179"/>
        <dbReference type="Rhea" id="RHEA-COMP:17355"/>
        <dbReference type="Rhea" id="RHEA-COMP:17428"/>
        <dbReference type="ChEBI" id="CHEBI:15377"/>
        <dbReference type="ChEBI" id="CHEBI:15378"/>
        <dbReference type="ChEBI" id="CHEBI:74896"/>
        <dbReference type="ChEBI" id="CHEBI:138282"/>
        <dbReference type="ChEBI" id="CHEBI:173118"/>
    </reaction>
    <physiologicalReaction direction="left-to-right" evidence="5">
        <dbReference type="Rhea" id="RHEA:68097"/>
    </physiologicalReaction>
</comment>
<evidence type="ECO:0000256" key="5">
    <source>
        <dbReference type="ARBA" id="ARBA00044690"/>
    </source>
</evidence>
<evidence type="ECO:0000256" key="6">
    <source>
        <dbReference type="ARBA" id="ARBA00045869"/>
    </source>
</evidence>
<dbReference type="PANTHER" id="PTHR23200:SF48">
    <property type="entry name" value="METALLO-BETA-LACTAMASE DOMAIN-CONTAINING PROTEIN 1"/>
    <property type="match status" value="1"/>
</dbReference>
<dbReference type="InterPro" id="IPR039344">
    <property type="entry name" value="MBLAC1"/>
</dbReference>
<dbReference type="Gene3D" id="3.60.15.10">
    <property type="entry name" value="Ribonuclease Z/Hydroxyacylglutathione hydrolase-like"/>
    <property type="match status" value="1"/>
</dbReference>
<evidence type="ECO:0000313" key="8">
    <source>
        <dbReference type="EMBL" id="CAJ37712.1"/>
    </source>
</evidence>
<dbReference type="eggNOG" id="arCOG00504">
    <property type="taxonomic scope" value="Archaea"/>
</dbReference>
<gene>
    <name evidence="8" type="ORF">RCIX2666</name>
</gene>
<comment type="function">
    <text evidence="6">Endoribonuclease that catalyzes the hydrolysis of histone-coding pre-mRNA 3'-end. Involved in histone pre-mRNA processing during the S-phase of the cell cycle, which is required for entering/progressing through S-phase. Cleaves histone pre-mRNA at a major and a minor cleavage site after the 5'-ACCCA-3' and the 5'-ACCCACA-3' sequence, respectively, and located downstream of the stem-loop. May require the presence of the HDE element located at the histone pre-RNA 3'-end to avoid non-specific cleavage.</text>
</comment>
<dbReference type="SUPFAM" id="SSF56281">
    <property type="entry name" value="Metallo-hydrolase/oxidoreductase"/>
    <property type="match status" value="1"/>
</dbReference>
<name>Q0W1N1_METAR</name>
<evidence type="ECO:0000256" key="1">
    <source>
        <dbReference type="ARBA" id="ARBA00004514"/>
    </source>
</evidence>
<dbReference type="RefSeq" id="WP_012034873.1">
    <property type="nucleotide sequence ID" value="NC_009464.1"/>
</dbReference>
<evidence type="ECO:0000313" key="9">
    <source>
        <dbReference type="Proteomes" id="UP000000663"/>
    </source>
</evidence>